<protein>
    <submittedName>
        <fullName evidence="6">Putative F420-dependent oxidoreductase</fullName>
    </submittedName>
</protein>
<keyword evidence="4" id="KW-0503">Monooxygenase</keyword>
<evidence type="ECO:0000313" key="7">
    <source>
        <dbReference type="Proteomes" id="UP000254869"/>
    </source>
</evidence>
<gene>
    <name evidence="6" type="ORF">DFR76_10343</name>
</gene>
<dbReference type="Pfam" id="PF00296">
    <property type="entry name" value="Bac_luciferase"/>
    <property type="match status" value="1"/>
</dbReference>
<keyword evidence="2" id="KW-0288">FMN</keyword>
<evidence type="ECO:0000256" key="2">
    <source>
        <dbReference type="ARBA" id="ARBA00022643"/>
    </source>
</evidence>
<dbReference type="AlphaFoldDB" id="A0A370I8E1"/>
<accession>A0A370I8E1</accession>
<proteinExistence type="predicted"/>
<keyword evidence="7" id="KW-1185">Reference proteome</keyword>
<reference evidence="6 7" key="1">
    <citation type="submission" date="2018-07" db="EMBL/GenBank/DDBJ databases">
        <title>Genomic Encyclopedia of Type Strains, Phase IV (KMG-IV): sequencing the most valuable type-strain genomes for metagenomic binning, comparative biology and taxonomic classification.</title>
        <authorList>
            <person name="Goeker M."/>
        </authorList>
    </citation>
    <scope>NUCLEOTIDE SEQUENCE [LARGE SCALE GENOMIC DNA]</scope>
    <source>
        <strain evidence="6 7">DSM 44290</strain>
    </source>
</reference>
<organism evidence="6 7">
    <name type="scientific">Nocardia pseudobrasiliensis</name>
    <dbReference type="NCBI Taxonomy" id="45979"/>
    <lineage>
        <taxon>Bacteria</taxon>
        <taxon>Bacillati</taxon>
        <taxon>Actinomycetota</taxon>
        <taxon>Actinomycetes</taxon>
        <taxon>Mycobacteriales</taxon>
        <taxon>Nocardiaceae</taxon>
        <taxon>Nocardia</taxon>
    </lineage>
</organism>
<dbReference type="InterPro" id="IPR036661">
    <property type="entry name" value="Luciferase-like_sf"/>
</dbReference>
<dbReference type="GO" id="GO:0046306">
    <property type="term" value="P:alkanesulfonate catabolic process"/>
    <property type="evidence" value="ECO:0007669"/>
    <property type="project" value="TreeGrafter"/>
</dbReference>
<dbReference type="STRING" id="1210086.GCA_001613105_06028"/>
<dbReference type="InterPro" id="IPR011251">
    <property type="entry name" value="Luciferase-like_dom"/>
</dbReference>
<evidence type="ECO:0000259" key="5">
    <source>
        <dbReference type="Pfam" id="PF00296"/>
    </source>
</evidence>
<feature type="domain" description="Luciferase-like" evidence="5">
    <location>
        <begin position="23"/>
        <end position="260"/>
    </location>
</feature>
<evidence type="ECO:0000256" key="3">
    <source>
        <dbReference type="ARBA" id="ARBA00023002"/>
    </source>
</evidence>
<evidence type="ECO:0000313" key="6">
    <source>
        <dbReference type="EMBL" id="RDI66972.1"/>
    </source>
</evidence>
<dbReference type="Proteomes" id="UP000254869">
    <property type="component" value="Unassembled WGS sequence"/>
</dbReference>
<dbReference type="SUPFAM" id="SSF51679">
    <property type="entry name" value="Bacterial luciferase-like"/>
    <property type="match status" value="1"/>
</dbReference>
<sequence length="315" mass="34495">MRHTPARVVARMRFAISIPQFYADGEFDPQGFTAFVRRAEELGFHSGWTQEQVLTMNEMPQLGAIETMTYAAAVTERLRLGCSVFVTPLHMPVHLARSLASLDQLSRGRLEIGVGSGGRNRPYAAFGLEPEGFISRFTEGIEVMKRLWTQPSVTFDGRFTRLKDARIVPGPWQKPTPPLWFGGGHDRALRRAVRLGDGFFGGGSSTTAAFADQVRTVRAELADAGRDPASFGIAKRVYLAVDDDAGRARRRLAEDLEKLYGTPAFAAVAVAGDVGDCVRGVREIIAAGAELILFTPLFEAAEQMERIAADIIPQL</sequence>
<dbReference type="GO" id="GO:0008726">
    <property type="term" value="F:alkanesulfonate monooxygenase activity"/>
    <property type="evidence" value="ECO:0007669"/>
    <property type="project" value="TreeGrafter"/>
</dbReference>
<dbReference type="InterPro" id="IPR019921">
    <property type="entry name" value="Lucif-like_OxRdtase_Rv2161c"/>
</dbReference>
<evidence type="ECO:0000256" key="1">
    <source>
        <dbReference type="ARBA" id="ARBA00022630"/>
    </source>
</evidence>
<comment type="caution">
    <text evidence="6">The sequence shown here is derived from an EMBL/GenBank/DDBJ whole genome shotgun (WGS) entry which is preliminary data.</text>
</comment>
<dbReference type="NCBIfam" id="TIGR03619">
    <property type="entry name" value="F420_Rv2161c"/>
    <property type="match status" value="1"/>
</dbReference>
<dbReference type="Gene3D" id="3.20.20.30">
    <property type="entry name" value="Luciferase-like domain"/>
    <property type="match status" value="1"/>
</dbReference>
<keyword evidence="3" id="KW-0560">Oxidoreductase</keyword>
<name>A0A370I8E1_9NOCA</name>
<dbReference type="EMBL" id="QQBC01000003">
    <property type="protein sequence ID" value="RDI66972.1"/>
    <property type="molecule type" value="Genomic_DNA"/>
</dbReference>
<dbReference type="InterPro" id="IPR050172">
    <property type="entry name" value="SsuD_RutA_monooxygenase"/>
</dbReference>
<dbReference type="PANTHER" id="PTHR42847">
    <property type="entry name" value="ALKANESULFONATE MONOOXYGENASE"/>
    <property type="match status" value="1"/>
</dbReference>
<keyword evidence="1" id="KW-0285">Flavoprotein</keyword>
<evidence type="ECO:0000256" key="4">
    <source>
        <dbReference type="ARBA" id="ARBA00023033"/>
    </source>
</evidence>
<dbReference type="PANTHER" id="PTHR42847:SF4">
    <property type="entry name" value="ALKANESULFONATE MONOOXYGENASE-RELATED"/>
    <property type="match status" value="1"/>
</dbReference>